<sequence>MKKKLSALALALVLALSLCLTGCGGSDTLTLNVYNWGEYISDGSDGSLDTIHAFEDWYESTYGQKVKVNYSTYASNEDLYAKLKSGAVSYDVIIPSDYMIARLKDEGMLQPLNFDNIPNYQHIHEGFQGLYYDPDNQYSVPYTYGVVGIIYDANQVDPADAQGWDLMWNEKYAGKILQFNNSRDAFGTAMYKDGLDVNTTDKAQWDQALQTLLDQRPLVKGYVMDEIFNSLESGEAAIGAYYAGDYFTMAEAQAENVDLQFYYPEPTNYFIDAMCIPTGCQNQELAEIFINYMLSEEPAVANAEYISYASPNALVYESETYQADMGQEAMEILYPDLGDFAQQYNTLAYRNLSNEMLDYVNTLWETLKIN</sequence>
<keyword evidence="8" id="KW-1185">Reference proteome</keyword>
<gene>
    <name evidence="7" type="ORF">DV520_09995</name>
</gene>
<dbReference type="SUPFAM" id="SSF53850">
    <property type="entry name" value="Periplasmic binding protein-like II"/>
    <property type="match status" value="1"/>
</dbReference>
<keyword evidence="4" id="KW-0574">Periplasm</keyword>
<dbReference type="Pfam" id="PF13416">
    <property type="entry name" value="SBP_bac_8"/>
    <property type="match status" value="1"/>
</dbReference>
<dbReference type="GeneID" id="97996065"/>
<dbReference type="RefSeq" id="WP_117142614.1">
    <property type="nucleotide sequence ID" value="NZ_CAKXKJ010000027.1"/>
</dbReference>
<dbReference type="PIRSF" id="PIRSF019574">
    <property type="entry name" value="Periplasmic_polyamine_BP"/>
    <property type="match status" value="1"/>
</dbReference>
<name>A0A3E2B1V4_9FIRM</name>
<keyword evidence="2" id="KW-0813">Transport</keyword>
<proteinExistence type="predicted"/>
<dbReference type="AlphaFoldDB" id="A0A3E2B1V4"/>
<organism evidence="7 8">
    <name type="scientific">Evtepia gabavorous</name>
    <dbReference type="NCBI Taxonomy" id="2211183"/>
    <lineage>
        <taxon>Bacteria</taxon>
        <taxon>Bacillati</taxon>
        <taxon>Bacillota</taxon>
        <taxon>Clostridia</taxon>
        <taxon>Eubacteriales</taxon>
        <taxon>Evtepia</taxon>
    </lineage>
</organism>
<evidence type="ECO:0000256" key="6">
    <source>
        <dbReference type="SAM" id="SignalP"/>
    </source>
</evidence>
<dbReference type="EMBL" id="QQRQ01000021">
    <property type="protein sequence ID" value="RFT05956.1"/>
    <property type="molecule type" value="Genomic_DNA"/>
</dbReference>
<evidence type="ECO:0000256" key="5">
    <source>
        <dbReference type="PIRSR" id="PIRSR019574-1"/>
    </source>
</evidence>
<comment type="caution">
    <text evidence="7">The sequence shown here is derived from an EMBL/GenBank/DDBJ whole genome shotgun (WGS) entry which is preliminary data.</text>
</comment>
<dbReference type="GO" id="GO:0042597">
    <property type="term" value="C:periplasmic space"/>
    <property type="evidence" value="ECO:0007669"/>
    <property type="project" value="UniProtKB-SubCell"/>
</dbReference>
<evidence type="ECO:0000256" key="2">
    <source>
        <dbReference type="ARBA" id="ARBA00022448"/>
    </source>
</evidence>
<dbReference type="PANTHER" id="PTHR30222:SF17">
    <property type="entry name" value="SPERMIDINE_PUTRESCINE-BINDING PERIPLASMIC PROTEIN"/>
    <property type="match status" value="1"/>
</dbReference>
<evidence type="ECO:0000256" key="1">
    <source>
        <dbReference type="ARBA" id="ARBA00004418"/>
    </source>
</evidence>
<reference evidence="7 8" key="1">
    <citation type="submission" date="2018-07" db="EMBL/GenBank/DDBJ databases">
        <title>GABA Modulating Bacteria of the Human Gut Microbiota.</title>
        <authorList>
            <person name="Strandwitz P."/>
            <person name="Kim K.H."/>
            <person name="Terekhova D."/>
            <person name="Liu J.K."/>
            <person name="Sharma A."/>
            <person name="Levering J."/>
            <person name="Mcdonald D."/>
            <person name="Dietrich D."/>
            <person name="Ramadhar T.R."/>
            <person name="Lekbua A."/>
            <person name="Mroue N."/>
            <person name="Liston C."/>
            <person name="Stewart E.J."/>
            <person name="Dubin M.J."/>
            <person name="Zengler K."/>
            <person name="Knight R."/>
            <person name="Gilbert J.A."/>
            <person name="Clardy J."/>
            <person name="Lewis K."/>
        </authorList>
    </citation>
    <scope>NUCLEOTIDE SEQUENCE [LARGE SCALE GENOMIC DNA]</scope>
    <source>
        <strain evidence="7 8">KLE1738</strain>
    </source>
</reference>
<feature type="chain" id="PRO_5039561003" evidence="6">
    <location>
        <begin position="23"/>
        <end position="370"/>
    </location>
</feature>
<dbReference type="GO" id="GO:0019808">
    <property type="term" value="F:polyamine binding"/>
    <property type="evidence" value="ECO:0007669"/>
    <property type="project" value="InterPro"/>
</dbReference>
<feature type="binding site" evidence="5">
    <location>
        <position position="38"/>
    </location>
    <ligand>
        <name>spermidine</name>
        <dbReference type="ChEBI" id="CHEBI:57834"/>
    </ligand>
</feature>
<evidence type="ECO:0000313" key="8">
    <source>
        <dbReference type="Proteomes" id="UP000260649"/>
    </source>
</evidence>
<dbReference type="GO" id="GO:0015846">
    <property type="term" value="P:polyamine transport"/>
    <property type="evidence" value="ECO:0007669"/>
    <property type="project" value="InterPro"/>
</dbReference>
<evidence type="ECO:0000256" key="4">
    <source>
        <dbReference type="ARBA" id="ARBA00022764"/>
    </source>
</evidence>
<dbReference type="CDD" id="cd13590">
    <property type="entry name" value="PBP2_PotD_PotF_like"/>
    <property type="match status" value="1"/>
</dbReference>
<dbReference type="InterPro" id="IPR006059">
    <property type="entry name" value="SBP"/>
</dbReference>
<comment type="subcellular location">
    <subcellularLocation>
        <location evidence="1">Periplasm</location>
    </subcellularLocation>
</comment>
<accession>A0A3E2B1V4</accession>
<evidence type="ECO:0000313" key="7">
    <source>
        <dbReference type="EMBL" id="RFT05956.1"/>
    </source>
</evidence>
<dbReference type="PANTHER" id="PTHR30222">
    <property type="entry name" value="SPERMIDINE/PUTRESCINE-BINDING PERIPLASMIC PROTEIN"/>
    <property type="match status" value="1"/>
</dbReference>
<dbReference type="Proteomes" id="UP000260649">
    <property type="component" value="Unassembled WGS sequence"/>
</dbReference>
<feature type="signal peptide" evidence="6">
    <location>
        <begin position="1"/>
        <end position="22"/>
    </location>
</feature>
<dbReference type="PRINTS" id="PR00909">
    <property type="entry name" value="SPERMDNBNDNG"/>
</dbReference>
<dbReference type="InterPro" id="IPR001188">
    <property type="entry name" value="Sperm_putr-bd"/>
</dbReference>
<feature type="binding site" evidence="5">
    <location>
        <position position="98"/>
    </location>
    <ligand>
        <name>spermidine</name>
        <dbReference type="ChEBI" id="CHEBI:57834"/>
    </ligand>
</feature>
<keyword evidence="3 6" id="KW-0732">Signal</keyword>
<dbReference type="Gene3D" id="3.40.190.10">
    <property type="entry name" value="Periplasmic binding protein-like II"/>
    <property type="match status" value="2"/>
</dbReference>
<evidence type="ECO:0000256" key="3">
    <source>
        <dbReference type="ARBA" id="ARBA00022729"/>
    </source>
</evidence>
<dbReference type="OrthoDB" id="9769319at2"/>
<protein>
    <submittedName>
        <fullName evidence="7">Spermidine/putrescine ABC transporter substrate-binding protein</fullName>
    </submittedName>
</protein>